<accession>A0A250FAI5</accession>
<feature type="domain" description="Calcineurin-like phosphoesterase" evidence="2">
    <location>
        <begin position="121"/>
        <end position="339"/>
    </location>
</feature>
<evidence type="ECO:0000256" key="1">
    <source>
        <dbReference type="SAM" id="SignalP"/>
    </source>
</evidence>
<organism evidence="3 4">
    <name type="scientific">Capnocytophaga leadbetteri</name>
    <dbReference type="NCBI Taxonomy" id="327575"/>
    <lineage>
        <taxon>Bacteria</taxon>
        <taxon>Pseudomonadati</taxon>
        <taxon>Bacteroidota</taxon>
        <taxon>Flavobacteriia</taxon>
        <taxon>Flavobacteriales</taxon>
        <taxon>Flavobacteriaceae</taxon>
        <taxon>Capnocytophaga</taxon>
    </lineage>
</organism>
<protein>
    <submittedName>
        <fullName evidence="3">Metallophosphoesterase</fullName>
    </submittedName>
</protein>
<keyword evidence="4" id="KW-1185">Reference proteome</keyword>
<feature type="signal peptide" evidence="1">
    <location>
        <begin position="1"/>
        <end position="21"/>
    </location>
</feature>
<dbReference type="InterPro" id="IPR029052">
    <property type="entry name" value="Metallo-depent_PP-like"/>
</dbReference>
<evidence type="ECO:0000313" key="4">
    <source>
        <dbReference type="Proteomes" id="UP000217276"/>
    </source>
</evidence>
<dbReference type="KEGG" id="clk:CGC53_02320"/>
<dbReference type="PANTHER" id="PTHR46546">
    <property type="entry name" value="SHEWANELLA-LIKE PROTEIN PHOSPHATASE 1"/>
    <property type="match status" value="1"/>
</dbReference>
<proteinExistence type="predicted"/>
<dbReference type="Gene3D" id="3.60.21.10">
    <property type="match status" value="1"/>
</dbReference>
<dbReference type="GO" id="GO:0016787">
    <property type="term" value="F:hydrolase activity"/>
    <property type="evidence" value="ECO:0007669"/>
    <property type="project" value="InterPro"/>
</dbReference>
<name>A0A250FAI5_9FLAO</name>
<dbReference type="EMBL" id="CP022384">
    <property type="protein sequence ID" value="ATA81265.1"/>
    <property type="molecule type" value="Genomic_DNA"/>
</dbReference>
<sequence length="396" mass="45631">MKIQHYIVSLCLFLGLFSAEKAQSQAQTLKPIISEKRLSTDTSTAGMDGPHIYYTGRGPEKVIKYITESGRENMKITSKWRYSGVKRGKKLKTQVGHNQFFSFRLKKELTKEPAVYEMPEKLIAISDIEGEFEAFRSFLIANGVMNEKYKWTFGKGHLVTVGDFFDRGLMVTQTLWLIYHLENQAEKAGGKVHFILGNHDLMNMNNDFRYVRKKYFTNAELMNVPYIDLYKPKTELGEWLETKNIVEKIGDYVFVHAGISKEVADLNLSVQELNDKARRYYFRNKEAQQQTDKIYSTIYKFGVSPMWYRGWGKQTIAPEEADEIMKKWNVGKFVIGHTLHSEVTYLLNKRVIDLDVAHAKGVIQGLLIENGNEYKVDNKGNKTTIVENASIPEDDD</sequence>
<feature type="chain" id="PRO_5012490487" evidence="1">
    <location>
        <begin position="22"/>
        <end position="396"/>
    </location>
</feature>
<gene>
    <name evidence="3" type="ORF">CGC53_02320</name>
</gene>
<evidence type="ECO:0000313" key="3">
    <source>
        <dbReference type="EMBL" id="ATA81265.1"/>
    </source>
</evidence>
<dbReference type="InterPro" id="IPR004843">
    <property type="entry name" value="Calcineurin-like_PHP"/>
</dbReference>
<dbReference type="SUPFAM" id="SSF56300">
    <property type="entry name" value="Metallo-dependent phosphatases"/>
    <property type="match status" value="1"/>
</dbReference>
<keyword evidence="1" id="KW-0732">Signal</keyword>
<evidence type="ECO:0000259" key="2">
    <source>
        <dbReference type="Pfam" id="PF00149"/>
    </source>
</evidence>
<reference evidence="4" key="1">
    <citation type="submission" date="2017-06" db="EMBL/GenBank/DDBJ databases">
        <title>Capnocytophaga spp. assemblies.</title>
        <authorList>
            <person name="Gulvik C.A."/>
        </authorList>
    </citation>
    <scope>NUCLEOTIDE SEQUENCE [LARGE SCALE GENOMIC DNA]</scope>
    <source>
        <strain evidence="4">H6253</strain>
    </source>
</reference>
<dbReference type="Proteomes" id="UP000217276">
    <property type="component" value="Chromosome"/>
</dbReference>
<dbReference type="AlphaFoldDB" id="A0A250FAI5"/>
<dbReference type="RefSeq" id="WP_095913156.1">
    <property type="nucleotide sequence ID" value="NZ_CAUUPF010000010.1"/>
</dbReference>
<dbReference type="PANTHER" id="PTHR46546:SF4">
    <property type="entry name" value="SHEWANELLA-LIKE PROTEIN PHOSPHATASE 1"/>
    <property type="match status" value="1"/>
</dbReference>
<dbReference type="Pfam" id="PF00149">
    <property type="entry name" value="Metallophos"/>
    <property type="match status" value="1"/>
</dbReference>